<reference evidence="3 4" key="1">
    <citation type="submission" date="2020-08" db="EMBL/GenBank/DDBJ databases">
        <title>Genomic Encyclopedia of Type Strains, Phase IV (KMG-IV): sequencing the most valuable type-strain genomes for metagenomic binning, comparative biology and taxonomic classification.</title>
        <authorList>
            <person name="Goeker M."/>
        </authorList>
    </citation>
    <scope>NUCLEOTIDE SEQUENCE [LARGE SCALE GENOMIC DNA]</scope>
    <source>
        <strain evidence="3 4">DSM 102983</strain>
    </source>
</reference>
<dbReference type="Gene3D" id="2.70.98.30">
    <property type="entry name" value="Golgi alpha-mannosidase II, domain 4"/>
    <property type="match status" value="1"/>
</dbReference>
<sequence length="832" mass="95826">MRKQIVSSLITLIGLGGLHAQSVYFADGYHGGVFGHYPKWQTAFMMDKLKEYPGWRINLELEPETFDSVKVWVPDTYREFQQFLAKEDGRLIEFTNPTYSQPYCYNISGESLIRQFSYGMNLLRVHFPTLSFHTYAVEEPCFTSALPQILRLFGFRYAVLKNPDTCYGGYMIAYGDDLVNWIGPDNTQMLTIPRYSVEKLEDNSTWQTTAWNNSSKYLNACKEGGIAYPIGMCYQDAGWKNGPWLGAPEKSSGTYTLWTDYLNKVTDRLPAKDWRVSQEDVLVSLMWGSQVLQKLSQEIRVTEQKLIQTEKIATLQRFYDRKAWDNKALDRAWRNLLMSQHHDCWIVPYNNMGSTGKTWAENVRLYTTESNNICDQLIAPQQRDDSTIQIYNTAGINRKELVHCKLNTPWTSIPFVVKNISGKTVPYQKISKNEIVFMADVPAMGYTSFSLKEGKVSKSKEIQTKRLANNHLLVENDLYRIEIDPEKGGTITSLYSKKEKKEWIDNQAGYAFNELRGNFYEEGGFLSSSSTPANVSVEVDGALITTVSIKGKIGRHPFTQYLTLKKGDPRIDCRLIISWQGNTRIGERKETSKMQESRKTYYDDRYKLHLLFPVLPGHKQVYKNAPFDVCESKLKNTFFNRWDSIKNNVILNWVDLYDKQNDQAFCLFTDHTTSYLHGEDYPLGLTVQYSGGGLWGRDYAIKEQTEINYSFLPHRGMWNEAHISFENARRGEPLVALYATSDKPSASLLSIPDKDLLLSTAYYDGDNLIVRLYNEGTSGMKSFILPFIPASVEEINLENEKIKDYSYRKDKNRQILSFDIPQFGIKTFRIKQ</sequence>
<dbReference type="SUPFAM" id="SSF74650">
    <property type="entry name" value="Galactose mutarotase-like"/>
    <property type="match status" value="1"/>
</dbReference>
<keyword evidence="3" id="KW-0378">Hydrolase</keyword>
<dbReference type="Proteomes" id="UP000533637">
    <property type="component" value="Unassembled WGS sequence"/>
</dbReference>
<comment type="caution">
    <text evidence="3">The sequence shown here is derived from an EMBL/GenBank/DDBJ whole genome shotgun (WGS) entry which is preliminary data.</text>
</comment>
<proteinExistence type="predicted"/>
<dbReference type="Pfam" id="PF07748">
    <property type="entry name" value="Glyco_hydro_38C"/>
    <property type="match status" value="1"/>
</dbReference>
<evidence type="ECO:0000259" key="2">
    <source>
        <dbReference type="Pfam" id="PF07748"/>
    </source>
</evidence>
<dbReference type="InterPro" id="IPR011682">
    <property type="entry name" value="Glyco_hydro_38_C"/>
</dbReference>
<dbReference type="EC" id="3.2.1.24" evidence="3"/>
<dbReference type="Pfam" id="PF01074">
    <property type="entry name" value="Glyco_hydro_38N"/>
    <property type="match status" value="1"/>
</dbReference>
<dbReference type="SUPFAM" id="SSF88713">
    <property type="entry name" value="Glycoside hydrolase/deacetylase"/>
    <property type="match status" value="1"/>
</dbReference>
<dbReference type="InterPro" id="IPR011013">
    <property type="entry name" value="Gal_mutarotase_sf_dom"/>
</dbReference>
<feature type="domain" description="Glycosyl hydrolase family 38 C-terminal" evidence="2">
    <location>
        <begin position="474"/>
        <end position="671"/>
    </location>
</feature>
<dbReference type="Gene3D" id="3.20.110.10">
    <property type="entry name" value="Glycoside hydrolase 38, N terminal domain"/>
    <property type="match status" value="1"/>
</dbReference>
<dbReference type="EMBL" id="JACHOC010000003">
    <property type="protein sequence ID" value="MBB4622171.1"/>
    <property type="molecule type" value="Genomic_DNA"/>
</dbReference>
<name>A0ABR6KKY2_9BACT</name>
<dbReference type="RefSeq" id="WP_183670490.1">
    <property type="nucleotide sequence ID" value="NZ_BMPB01000001.1"/>
</dbReference>
<evidence type="ECO:0000259" key="1">
    <source>
        <dbReference type="Pfam" id="PF01074"/>
    </source>
</evidence>
<dbReference type="PANTHER" id="PTHR46017">
    <property type="entry name" value="ALPHA-MANNOSIDASE 2C1"/>
    <property type="match status" value="1"/>
</dbReference>
<organism evidence="3 4">
    <name type="scientific">Parabacteroides faecis</name>
    <dbReference type="NCBI Taxonomy" id="1217282"/>
    <lineage>
        <taxon>Bacteria</taxon>
        <taxon>Pseudomonadati</taxon>
        <taxon>Bacteroidota</taxon>
        <taxon>Bacteroidia</taxon>
        <taxon>Bacteroidales</taxon>
        <taxon>Tannerellaceae</taxon>
        <taxon>Parabacteroides</taxon>
    </lineage>
</organism>
<protein>
    <submittedName>
        <fullName evidence="3">Alpha-mannosidase</fullName>
        <ecNumber evidence="3">3.2.1.24</ecNumber>
    </submittedName>
</protein>
<dbReference type="Gene3D" id="2.60.40.1180">
    <property type="entry name" value="Golgi alpha-mannosidase II"/>
    <property type="match status" value="1"/>
</dbReference>
<feature type="domain" description="Glycoside hydrolase family 38 N-terminal" evidence="1">
    <location>
        <begin position="60"/>
        <end position="206"/>
    </location>
</feature>
<keyword evidence="3" id="KW-0326">Glycosidase</keyword>
<dbReference type="InterPro" id="IPR027291">
    <property type="entry name" value="Glyco_hydro_38_N_sf"/>
</dbReference>
<dbReference type="InterPro" id="IPR011330">
    <property type="entry name" value="Glyco_hydro/deAcase_b/a-brl"/>
</dbReference>
<keyword evidence="4" id="KW-1185">Reference proteome</keyword>
<dbReference type="PANTHER" id="PTHR46017:SF1">
    <property type="entry name" value="ALPHA-MANNOSIDASE 2C1"/>
    <property type="match status" value="1"/>
</dbReference>
<gene>
    <name evidence="3" type="ORF">GGQ57_002068</name>
</gene>
<dbReference type="InterPro" id="IPR013780">
    <property type="entry name" value="Glyco_hydro_b"/>
</dbReference>
<evidence type="ECO:0000313" key="4">
    <source>
        <dbReference type="Proteomes" id="UP000533637"/>
    </source>
</evidence>
<accession>A0ABR6KKY2</accession>
<evidence type="ECO:0000313" key="3">
    <source>
        <dbReference type="EMBL" id="MBB4622171.1"/>
    </source>
</evidence>
<dbReference type="InterPro" id="IPR000602">
    <property type="entry name" value="Glyco_hydro_38_N"/>
</dbReference>
<dbReference type="GO" id="GO:0004559">
    <property type="term" value="F:alpha-mannosidase activity"/>
    <property type="evidence" value="ECO:0007669"/>
    <property type="project" value="UniProtKB-EC"/>
</dbReference>